<name>A0A9P5CV12_CRYP1</name>
<feature type="chain" id="PRO_5040330604" evidence="1">
    <location>
        <begin position="25"/>
        <end position="360"/>
    </location>
</feature>
<reference evidence="2" key="1">
    <citation type="journal article" date="2020" name="Phytopathology">
        <title>Genome sequence of the chestnut blight fungus Cryphonectria parasitica EP155: A fundamental resource for an archetypical invasive plant pathogen.</title>
        <authorList>
            <person name="Crouch J.A."/>
            <person name="Dawe A."/>
            <person name="Aerts A."/>
            <person name="Barry K."/>
            <person name="Churchill A.C.L."/>
            <person name="Grimwood J."/>
            <person name="Hillman B."/>
            <person name="Milgroom M.G."/>
            <person name="Pangilinan J."/>
            <person name="Smith M."/>
            <person name="Salamov A."/>
            <person name="Schmutz J."/>
            <person name="Yadav J."/>
            <person name="Grigoriev I.V."/>
            <person name="Nuss D."/>
        </authorList>
    </citation>
    <scope>NUCLEOTIDE SEQUENCE</scope>
    <source>
        <strain evidence="2">EP155</strain>
    </source>
</reference>
<dbReference type="RefSeq" id="XP_040781411.1">
    <property type="nucleotide sequence ID" value="XM_040919379.1"/>
</dbReference>
<evidence type="ECO:0000313" key="2">
    <source>
        <dbReference type="EMBL" id="KAF3770450.1"/>
    </source>
</evidence>
<dbReference type="Proteomes" id="UP000803844">
    <property type="component" value="Unassembled WGS sequence"/>
</dbReference>
<organism evidence="2 3">
    <name type="scientific">Cryphonectria parasitica (strain ATCC 38755 / EP155)</name>
    <dbReference type="NCBI Taxonomy" id="660469"/>
    <lineage>
        <taxon>Eukaryota</taxon>
        <taxon>Fungi</taxon>
        <taxon>Dikarya</taxon>
        <taxon>Ascomycota</taxon>
        <taxon>Pezizomycotina</taxon>
        <taxon>Sordariomycetes</taxon>
        <taxon>Sordariomycetidae</taxon>
        <taxon>Diaporthales</taxon>
        <taxon>Cryphonectriaceae</taxon>
        <taxon>Cryphonectria-Endothia species complex</taxon>
        <taxon>Cryphonectria</taxon>
    </lineage>
</organism>
<accession>A0A9P5CV12</accession>
<protein>
    <submittedName>
        <fullName evidence="2">Uncharacterized protein</fullName>
    </submittedName>
</protein>
<dbReference type="GeneID" id="63836508"/>
<sequence length="360" mass="39709">MLGLLAALMTYVEIIAPCFTPLSASSDSTRVPEAVSGQAPAATATITINHTSTKTVRIAETPSFGGLLSDIAHTVSSEGPRRTVCSVQPYSSNEILLKLSSGTKEAWLARGAIDIDVFRGDTAIQTKLSSTDEGLIIEIPYEEAHGVVNVSIVTTRKPKINETFAVDFGPDYFDDIYKAIRSAQTVLHHVAQKAGDAADGVYKTVEESYAAVLASADAPIIDKAASWWDSMKNTGKSAQDIWSKKAEETYDWMRDSIRSDDAVTFLKDVQQMAKDRHRHVEDFRDESELALIKAQIASKLWWLKIQGQTEQHEAYEREARKFMSKKHSEFAKAKKARETQTEAAKCARAGSCKDKGRWSI</sequence>
<comment type="caution">
    <text evidence="2">The sequence shown here is derived from an EMBL/GenBank/DDBJ whole genome shotgun (WGS) entry which is preliminary data.</text>
</comment>
<evidence type="ECO:0000256" key="1">
    <source>
        <dbReference type="SAM" id="SignalP"/>
    </source>
</evidence>
<dbReference type="OrthoDB" id="4925544at2759"/>
<proteinExistence type="predicted"/>
<dbReference type="AlphaFoldDB" id="A0A9P5CV12"/>
<keyword evidence="1" id="KW-0732">Signal</keyword>
<gene>
    <name evidence="2" type="ORF">M406DRAFT_320390</name>
</gene>
<feature type="signal peptide" evidence="1">
    <location>
        <begin position="1"/>
        <end position="24"/>
    </location>
</feature>
<keyword evidence="3" id="KW-1185">Reference proteome</keyword>
<dbReference type="EMBL" id="MU032344">
    <property type="protein sequence ID" value="KAF3770450.1"/>
    <property type="molecule type" value="Genomic_DNA"/>
</dbReference>
<evidence type="ECO:0000313" key="3">
    <source>
        <dbReference type="Proteomes" id="UP000803844"/>
    </source>
</evidence>